<gene>
    <name evidence="1" type="ORF">ACETRX_02650</name>
</gene>
<dbReference type="EMBL" id="JBHGPK010000001">
    <property type="protein sequence ID" value="MFC2248505.1"/>
    <property type="molecule type" value="Genomic_DNA"/>
</dbReference>
<evidence type="ECO:0000313" key="2">
    <source>
        <dbReference type="Proteomes" id="UP001595190"/>
    </source>
</evidence>
<dbReference type="RefSeq" id="WP_394308352.1">
    <property type="nucleotide sequence ID" value="NZ_JBHGPK010000001.1"/>
</dbReference>
<reference evidence="1 2" key="1">
    <citation type="submission" date="2024-09" db="EMBL/GenBank/DDBJ databases">
        <title>Description of Labrys sedimenti sp. nov., isolated from a diclofenac-degrading enrichment culture, and genome-based reclassification of Labrys portucalensis as a later heterotypic synonym of Labrys neptuniae.</title>
        <authorList>
            <person name="Tancsics A."/>
            <person name="Csepanyi A."/>
        </authorList>
    </citation>
    <scope>NUCLEOTIDE SEQUENCE [LARGE SCALE GENOMIC DNA]</scope>
    <source>
        <strain evidence="1 2">LMG 23412</strain>
    </source>
</reference>
<proteinExistence type="predicted"/>
<evidence type="ECO:0000313" key="1">
    <source>
        <dbReference type="EMBL" id="MFC2248505.1"/>
    </source>
</evidence>
<sequence length="138" mass="15362">MLDGYFDGTHRLAARPEEVAEIARLVEKAGGGGAALLALYRYARQAQTSLINRDRLIEELKRQSDRLEDEDLHERVDGDAQGVSIDWIVSRELKRTDGNAVTALRRAIRRNVRLDDELDRLASLLEAAGNPLSLSGKP</sequence>
<organism evidence="1 2">
    <name type="scientific">Labrys neptuniae</name>
    <dbReference type="NCBI Taxonomy" id="376174"/>
    <lineage>
        <taxon>Bacteria</taxon>
        <taxon>Pseudomonadati</taxon>
        <taxon>Pseudomonadota</taxon>
        <taxon>Alphaproteobacteria</taxon>
        <taxon>Hyphomicrobiales</taxon>
        <taxon>Xanthobacteraceae</taxon>
        <taxon>Labrys</taxon>
    </lineage>
</organism>
<dbReference type="Proteomes" id="UP001595190">
    <property type="component" value="Unassembled WGS sequence"/>
</dbReference>
<protein>
    <submittedName>
        <fullName evidence="1">Uncharacterized protein</fullName>
    </submittedName>
</protein>
<comment type="caution">
    <text evidence="1">The sequence shown here is derived from an EMBL/GenBank/DDBJ whole genome shotgun (WGS) entry which is preliminary data.</text>
</comment>
<name>A0ABV6Z8I1_9HYPH</name>
<accession>A0ABV6Z8I1</accession>